<dbReference type="AlphaFoldDB" id="A0A8H7H8K1"/>
<reference evidence="2" key="1">
    <citation type="submission" date="2020-09" db="EMBL/GenBank/DDBJ databases">
        <title>Comparative genome analyses of four rice-infecting Rhizoctonia solani isolates reveal extensive enrichment of homogalacturonan modification genes.</title>
        <authorList>
            <person name="Lee D.-Y."/>
            <person name="Jeon J."/>
            <person name="Kim K.-T."/>
            <person name="Cheong K."/>
            <person name="Song H."/>
            <person name="Choi G."/>
            <person name="Ko J."/>
            <person name="Opiyo S.O."/>
            <person name="Zuo S."/>
            <person name="Madhav S."/>
            <person name="Lee Y.-H."/>
            <person name="Wang G.-L."/>
        </authorList>
    </citation>
    <scope>NUCLEOTIDE SEQUENCE</scope>
    <source>
        <strain evidence="2">AG1-IA YN-7</strain>
    </source>
</reference>
<accession>A0A8H7H8K1</accession>
<sequence length="1114" mass="125428">MARRLIWSPTIAILFITNLITIAILISNEVARNAIVDQLSAATLLESQKAEHRFKEDPYFPNPPAPNYVTRTRVFHKVKTSSATITATETATVTATVMATQTVTVTKAVADGLPGFCDECGPEDHICKKYGQHNLERSRAYEGPNTRLRRVLQKAADGHPINIGILGGSVTAGHGVLHPEYWTDIFFNWWNTTFPHEKNVFVNGAVPATTTEYYSVCALEHIDKEVDLVIIEMAINDQRVEVFAQSYEWLVRMLMDLPNKPAVVSAQVIALAFDTITMGGDLHTGVNEYYDIPTVSLRNVVLYHVLENAHLDRDMFHRLPPFQEDSQEDLRHMNRVGHKMLAELLIAYMQRQICAQSRLKANPSVLEYQSPGNTIPGPEELGVMPRLRMFRKYVRDEREHSVKTSCFSTRSKKHPLKPIRQEGWSEWAWKEKSYLIAKEPGARATFVIDVGPMGLIKITYLKSKTFGLGNVKCWVDNNESSARVIEGWWNEDGLNMSRDAEVAGGVPAGSHEVTCEVLQETRDPGGGHEFRLISLTRFPGSVIRHLTMWGNTYSMVTSPGTGYPPQSRIAGLRGTQKHKRPGFRCFLTHSLPTSLSSVALSSMLRSPRISFVITSLTALYAAIITLFFLGGWVQDGWFNRLFLPIRDTNISSFPSQEQHPVSIKPGCIPVTVTATKTITSFQTVTPSFPGPAYCDECGKEDLMCKEYGQHNLQRSRGFEGTNSRLKRVLRKAASGEPINIGVIGGSVTHGHAVVHPELWTDIFFEWWNQTYPHEKNVFVNGAVPATGTEYFSVCALEHIDENVDLVIIEMAINDLRNEAAAMTYEWLLRFLLQLPNKPAIISAHVFSIHFEYLATGGDYHLPVSQYYDIPVVNLRHVLLNNVLEHENLVHEIFHAKDPYPAEAPDDTRHQMNRVGHKMMADLLIAYTQRVVCQMASEDARPIEPFSSDNGLLPTLDTMEQVPRLRLFQHYEPDTRVQQVRSTCMSTRAKNSPFKPSSAIGWFEWAWKEKKYFLAREPGAIVTFDIHVGPMGVVKLEYLRSKTFGLGFIRCWIGEDNGGGVEIDGYWEEDLNIARSSDIVYGHTSGPAKVTCKLLDKTNDPLGRHEFRIIALTSY</sequence>
<organism evidence="2 3">
    <name type="scientific">Rhizoctonia solani</name>
    <dbReference type="NCBI Taxonomy" id="456999"/>
    <lineage>
        <taxon>Eukaryota</taxon>
        <taxon>Fungi</taxon>
        <taxon>Dikarya</taxon>
        <taxon>Basidiomycota</taxon>
        <taxon>Agaricomycotina</taxon>
        <taxon>Agaricomycetes</taxon>
        <taxon>Cantharellales</taxon>
        <taxon>Ceratobasidiaceae</taxon>
        <taxon>Rhizoctonia</taxon>
    </lineage>
</organism>
<keyword evidence="1" id="KW-0472">Membrane</keyword>
<dbReference type="SUPFAM" id="SSF52266">
    <property type="entry name" value="SGNH hydrolase"/>
    <property type="match status" value="2"/>
</dbReference>
<feature type="transmembrane region" description="Helical" evidence="1">
    <location>
        <begin position="609"/>
        <end position="633"/>
    </location>
</feature>
<evidence type="ECO:0008006" key="4">
    <source>
        <dbReference type="Google" id="ProtNLM"/>
    </source>
</evidence>
<dbReference type="PANTHER" id="PTHR34407:SF1">
    <property type="entry name" value="SGNH HYDROLASE-TYPE ESTERASE DOMAIN-CONTAINING PROTEIN"/>
    <property type="match status" value="1"/>
</dbReference>
<feature type="transmembrane region" description="Helical" evidence="1">
    <location>
        <begin position="6"/>
        <end position="26"/>
    </location>
</feature>
<dbReference type="Proteomes" id="UP000650582">
    <property type="component" value="Unassembled WGS sequence"/>
</dbReference>
<keyword evidence="1" id="KW-0812">Transmembrane</keyword>
<dbReference type="InterPro" id="IPR036514">
    <property type="entry name" value="SGNH_hydro_sf"/>
</dbReference>
<comment type="caution">
    <text evidence="2">The sequence shown here is derived from an EMBL/GenBank/DDBJ whole genome shotgun (WGS) entry which is preliminary data.</text>
</comment>
<evidence type="ECO:0000313" key="2">
    <source>
        <dbReference type="EMBL" id="KAF8679641.1"/>
    </source>
</evidence>
<dbReference type="CDD" id="cd00229">
    <property type="entry name" value="SGNH_hydrolase"/>
    <property type="match status" value="2"/>
</dbReference>
<evidence type="ECO:0000256" key="1">
    <source>
        <dbReference type="SAM" id="Phobius"/>
    </source>
</evidence>
<gene>
    <name evidence="2" type="ORF">RHS04_04012</name>
</gene>
<dbReference type="Gene3D" id="3.40.50.1110">
    <property type="entry name" value="SGNH hydrolase"/>
    <property type="match status" value="2"/>
</dbReference>
<dbReference type="PANTHER" id="PTHR34407">
    <property type="entry name" value="EXPRESSED PROTEIN"/>
    <property type="match status" value="1"/>
</dbReference>
<proteinExistence type="predicted"/>
<protein>
    <recommendedName>
        <fullName evidence="4">Capsule structure designer protein</fullName>
    </recommendedName>
</protein>
<keyword evidence="1" id="KW-1133">Transmembrane helix</keyword>
<dbReference type="EMBL" id="JACYCC010000037">
    <property type="protein sequence ID" value="KAF8679641.1"/>
    <property type="molecule type" value="Genomic_DNA"/>
</dbReference>
<evidence type="ECO:0000313" key="3">
    <source>
        <dbReference type="Proteomes" id="UP000650582"/>
    </source>
</evidence>
<name>A0A8H7H8K1_9AGAM</name>